<dbReference type="GO" id="GO:0006412">
    <property type="term" value="P:translation"/>
    <property type="evidence" value="ECO:0007669"/>
    <property type="project" value="UniProtKB-UniRule"/>
</dbReference>
<dbReference type="STRING" id="262209.AWH69_09190"/>
<keyword evidence="5 11" id="KW-0547">Nucleotide-binding</keyword>
<feature type="domain" description="Asn/Gln amidotransferase" evidence="12">
    <location>
        <begin position="364"/>
        <end position="515"/>
    </location>
</feature>
<dbReference type="NCBIfam" id="NF004012">
    <property type="entry name" value="PRK05477.1-2"/>
    <property type="match status" value="1"/>
</dbReference>
<sequence length="517" mass="55845">MSTTRADAVLGYDEALGVYDPVMGLEVHVELGTATKMFCGCATTFGAEPNTQVCPVCLGLPGALPVVNATAVESAIRIGLALHCSIAPWSRFARKNYFYPDMPKNFQTSQYDEPICFDGYLDVELDGGEVYRVEIERAHMEEDTGKSWHVGGSTGRIHGAEYSLVDYNRAGIPLIEIVTKPLVGAGERAPEVARAYVAALRDLLRALDVSDVKMEQGSMRCDVNLSLRAKAGDDARSPEQLAVPLGTRSETKNVNSLRSVERAVRYEICRHAAVLESGGSVVQETRHWHEDTGMTTSGREKSDAEDYRYFPEPDLVPVAPDDAWVEQLRGTLPEPPAQRRKRLQEQWGYSDLEMRDVLNAGALEIVEATVAAGATPQAARKWWLGEPSRRANGEGVDLVTYAGQVGLLPAHVAELESLVASGRLNDKMARQVLEGVLDGEGGPTQVADARGLELVQDDGALEAAVDTVIAANPDIADKIRAGKVQAAGALIGQVMKEMRGQADAGRAREIILARLGA</sequence>
<dbReference type="Proteomes" id="UP000076976">
    <property type="component" value="Unassembled WGS sequence"/>
</dbReference>
<comment type="subunit">
    <text evidence="2 11">Heterotrimer of A, B and C subunits.</text>
</comment>
<dbReference type="PROSITE" id="PS01234">
    <property type="entry name" value="GATB"/>
    <property type="match status" value="1"/>
</dbReference>
<evidence type="ECO:0000256" key="7">
    <source>
        <dbReference type="ARBA" id="ARBA00022917"/>
    </source>
</evidence>
<comment type="similarity">
    <text evidence="1 11">Belongs to the GatB/GatE family. GatB subfamily.</text>
</comment>
<comment type="function">
    <text evidence="8 11">Allows the formation of correctly charged Asn-tRNA(Asn) or Gln-tRNA(Gln) through the transamidation of misacylated Asp-tRNA(Asn) or Glu-tRNA(Gln) in organisms which lack either or both of asparaginyl-tRNA or glutaminyl-tRNA synthetases. The reaction takes place in the presence of glutamine and ATP through an activated phospho-Asp-tRNA(Asn) or phospho-Glu-tRNA(Gln).</text>
</comment>
<dbReference type="EMBL" id="LQZG01000003">
    <property type="protein sequence ID" value="OAB86633.1"/>
    <property type="molecule type" value="Genomic_DNA"/>
</dbReference>
<dbReference type="GO" id="GO:0005524">
    <property type="term" value="F:ATP binding"/>
    <property type="evidence" value="ECO:0007669"/>
    <property type="project" value="UniProtKB-KW"/>
</dbReference>
<dbReference type="Pfam" id="PF02934">
    <property type="entry name" value="GatB_N"/>
    <property type="match status" value="1"/>
</dbReference>
<keyword evidence="14" id="KW-1185">Reference proteome</keyword>
<comment type="caution">
    <text evidence="13">The sequence shown here is derived from an EMBL/GenBank/DDBJ whole genome shotgun (WGS) entry which is preliminary data.</text>
</comment>
<dbReference type="InterPro" id="IPR017959">
    <property type="entry name" value="Asn/Gln-tRNA_amidoTrfase_suB/E"/>
</dbReference>
<dbReference type="InterPro" id="IPR017958">
    <property type="entry name" value="Gln-tRNA_amidoTrfase_suB_CS"/>
</dbReference>
<evidence type="ECO:0000256" key="9">
    <source>
        <dbReference type="ARBA" id="ARBA00047380"/>
    </source>
</evidence>
<dbReference type="GO" id="GO:0070681">
    <property type="term" value="P:glutaminyl-tRNAGln biosynthesis via transamidation"/>
    <property type="evidence" value="ECO:0007669"/>
    <property type="project" value="TreeGrafter"/>
</dbReference>
<evidence type="ECO:0000256" key="2">
    <source>
        <dbReference type="ARBA" id="ARBA00011123"/>
    </source>
</evidence>
<evidence type="ECO:0000256" key="4">
    <source>
        <dbReference type="ARBA" id="ARBA00022598"/>
    </source>
</evidence>
<organism evidence="13 14">
    <name type="scientific">Janibacter melonis</name>
    <dbReference type="NCBI Taxonomy" id="262209"/>
    <lineage>
        <taxon>Bacteria</taxon>
        <taxon>Bacillati</taxon>
        <taxon>Actinomycetota</taxon>
        <taxon>Actinomycetes</taxon>
        <taxon>Micrococcales</taxon>
        <taxon>Intrasporangiaceae</taxon>
        <taxon>Janibacter</taxon>
    </lineage>
</organism>
<dbReference type="InterPro" id="IPR014746">
    <property type="entry name" value="Gln_synth/guanido_kin_cat_dom"/>
</dbReference>
<dbReference type="Pfam" id="PF02637">
    <property type="entry name" value="GatB_Yqey"/>
    <property type="match status" value="1"/>
</dbReference>
<dbReference type="NCBIfam" id="NF004013">
    <property type="entry name" value="PRK05477.1-3"/>
    <property type="match status" value="1"/>
</dbReference>
<evidence type="ECO:0000256" key="1">
    <source>
        <dbReference type="ARBA" id="ARBA00005306"/>
    </source>
</evidence>
<evidence type="ECO:0000256" key="11">
    <source>
        <dbReference type="HAMAP-Rule" id="MF_00121"/>
    </source>
</evidence>
<dbReference type="HAMAP" id="MF_00121">
    <property type="entry name" value="GatB"/>
    <property type="match status" value="1"/>
</dbReference>
<dbReference type="InterPro" id="IPR004413">
    <property type="entry name" value="GatB"/>
</dbReference>
<keyword evidence="7 11" id="KW-0648">Protein biosynthesis</keyword>
<name>A0A176QA84_9MICO</name>
<evidence type="ECO:0000256" key="5">
    <source>
        <dbReference type="ARBA" id="ARBA00022741"/>
    </source>
</evidence>
<dbReference type="SUPFAM" id="SSF89095">
    <property type="entry name" value="GatB/YqeY motif"/>
    <property type="match status" value="1"/>
</dbReference>
<evidence type="ECO:0000256" key="6">
    <source>
        <dbReference type="ARBA" id="ARBA00022840"/>
    </source>
</evidence>
<evidence type="ECO:0000313" key="13">
    <source>
        <dbReference type="EMBL" id="OAB86633.1"/>
    </source>
</evidence>
<dbReference type="InterPro" id="IPR006075">
    <property type="entry name" value="Asn/Gln-tRNA_Trfase_suB/E_cat"/>
</dbReference>
<comment type="catalytic activity">
    <reaction evidence="10 11">
        <text>L-glutamyl-tRNA(Gln) + L-glutamine + ATP + H2O = L-glutaminyl-tRNA(Gln) + L-glutamate + ADP + phosphate + H(+)</text>
        <dbReference type="Rhea" id="RHEA:17521"/>
        <dbReference type="Rhea" id="RHEA-COMP:9681"/>
        <dbReference type="Rhea" id="RHEA-COMP:9684"/>
        <dbReference type="ChEBI" id="CHEBI:15377"/>
        <dbReference type="ChEBI" id="CHEBI:15378"/>
        <dbReference type="ChEBI" id="CHEBI:29985"/>
        <dbReference type="ChEBI" id="CHEBI:30616"/>
        <dbReference type="ChEBI" id="CHEBI:43474"/>
        <dbReference type="ChEBI" id="CHEBI:58359"/>
        <dbReference type="ChEBI" id="CHEBI:78520"/>
        <dbReference type="ChEBI" id="CHEBI:78521"/>
        <dbReference type="ChEBI" id="CHEBI:456216"/>
    </reaction>
</comment>
<dbReference type="GO" id="GO:0050567">
    <property type="term" value="F:glutaminyl-tRNA synthase (glutamine-hydrolyzing) activity"/>
    <property type="evidence" value="ECO:0007669"/>
    <property type="project" value="UniProtKB-UniRule"/>
</dbReference>
<keyword evidence="4 11" id="KW-0436">Ligase</keyword>
<dbReference type="InterPro" id="IPR023168">
    <property type="entry name" value="GatB_Yqey_C_2"/>
</dbReference>
<keyword evidence="13" id="KW-0808">Transferase</keyword>
<dbReference type="GO" id="GO:0050566">
    <property type="term" value="F:asparaginyl-tRNA synthase (glutamine-hydrolyzing) activity"/>
    <property type="evidence" value="ECO:0007669"/>
    <property type="project" value="RHEA"/>
</dbReference>
<dbReference type="NCBIfam" id="TIGR00133">
    <property type="entry name" value="gatB"/>
    <property type="match status" value="1"/>
</dbReference>
<evidence type="ECO:0000256" key="10">
    <source>
        <dbReference type="ARBA" id="ARBA00047913"/>
    </source>
</evidence>
<evidence type="ECO:0000256" key="8">
    <source>
        <dbReference type="ARBA" id="ARBA00024799"/>
    </source>
</evidence>
<dbReference type="RefSeq" id="WP_068274481.1">
    <property type="nucleotide sequence ID" value="NZ_LQZG01000003.1"/>
</dbReference>
<evidence type="ECO:0000256" key="3">
    <source>
        <dbReference type="ARBA" id="ARBA00016923"/>
    </source>
</evidence>
<dbReference type="Gene3D" id="1.10.10.410">
    <property type="match status" value="1"/>
</dbReference>
<dbReference type="InterPro" id="IPR018027">
    <property type="entry name" value="Asn/Gln_amidotransferase"/>
</dbReference>
<dbReference type="AlphaFoldDB" id="A0A176QA84"/>
<gene>
    <name evidence="11" type="primary">gatB</name>
    <name evidence="13" type="ORF">AWH69_09190</name>
</gene>
<dbReference type="PANTHER" id="PTHR11659:SF0">
    <property type="entry name" value="GLUTAMYL-TRNA(GLN) AMIDOTRANSFERASE SUBUNIT B, MITOCHONDRIAL"/>
    <property type="match status" value="1"/>
</dbReference>
<protein>
    <recommendedName>
        <fullName evidence="3 11">Aspartyl/glutamyl-tRNA(Asn/Gln) amidotransferase subunit B</fullName>
        <shortName evidence="11">Asp/Glu-ADT subunit B</shortName>
        <ecNumber evidence="11">6.3.5.-</ecNumber>
    </recommendedName>
</protein>
<dbReference type="InterPro" id="IPR003789">
    <property type="entry name" value="Asn/Gln_tRNA_amidoTrase-B-like"/>
</dbReference>
<reference evidence="13 14" key="1">
    <citation type="submission" date="2016-01" db="EMBL/GenBank/DDBJ databases">
        <title>Janibacter melonis strain CD11_4 genome sequencing and assembly.</title>
        <authorList>
            <person name="Nair G.R."/>
            <person name="Kaur G."/>
            <person name="Chander A.M."/>
            <person name="Mayilraj S."/>
        </authorList>
    </citation>
    <scope>NUCLEOTIDE SEQUENCE [LARGE SCALE GENOMIC DNA]</scope>
    <source>
        <strain evidence="13 14">CD11-4</strain>
    </source>
</reference>
<evidence type="ECO:0000313" key="14">
    <source>
        <dbReference type="Proteomes" id="UP000076976"/>
    </source>
</evidence>
<dbReference type="NCBIfam" id="NF004014">
    <property type="entry name" value="PRK05477.1-4"/>
    <property type="match status" value="1"/>
</dbReference>
<comment type="catalytic activity">
    <reaction evidence="9 11">
        <text>L-aspartyl-tRNA(Asn) + L-glutamine + ATP + H2O = L-asparaginyl-tRNA(Asn) + L-glutamate + ADP + phosphate + 2 H(+)</text>
        <dbReference type="Rhea" id="RHEA:14513"/>
        <dbReference type="Rhea" id="RHEA-COMP:9674"/>
        <dbReference type="Rhea" id="RHEA-COMP:9677"/>
        <dbReference type="ChEBI" id="CHEBI:15377"/>
        <dbReference type="ChEBI" id="CHEBI:15378"/>
        <dbReference type="ChEBI" id="CHEBI:29985"/>
        <dbReference type="ChEBI" id="CHEBI:30616"/>
        <dbReference type="ChEBI" id="CHEBI:43474"/>
        <dbReference type="ChEBI" id="CHEBI:58359"/>
        <dbReference type="ChEBI" id="CHEBI:78515"/>
        <dbReference type="ChEBI" id="CHEBI:78516"/>
        <dbReference type="ChEBI" id="CHEBI:456216"/>
    </reaction>
</comment>
<keyword evidence="6 11" id="KW-0067">ATP-binding</keyword>
<dbReference type="EC" id="6.3.5.-" evidence="11"/>
<dbReference type="GO" id="GO:0016740">
    <property type="term" value="F:transferase activity"/>
    <property type="evidence" value="ECO:0007669"/>
    <property type="project" value="UniProtKB-KW"/>
</dbReference>
<accession>A0A176QA84</accession>
<dbReference type="PANTHER" id="PTHR11659">
    <property type="entry name" value="GLUTAMYL-TRNA GLN AMIDOTRANSFERASE SUBUNIT B MITOCHONDRIAL AND PROKARYOTIC PET112-RELATED"/>
    <property type="match status" value="1"/>
</dbReference>
<dbReference type="SUPFAM" id="SSF55931">
    <property type="entry name" value="Glutamine synthetase/guanido kinase"/>
    <property type="match status" value="1"/>
</dbReference>
<proteinExistence type="inferred from homology"/>
<evidence type="ECO:0000259" key="12">
    <source>
        <dbReference type="SMART" id="SM00845"/>
    </source>
</evidence>
<dbReference type="SMART" id="SM00845">
    <property type="entry name" value="GatB_Yqey"/>
    <property type="match status" value="1"/>
</dbReference>